<protein>
    <recommendedName>
        <fullName evidence="4">Secreted protein</fullName>
    </recommendedName>
</protein>
<proteinExistence type="predicted"/>
<dbReference type="EMBL" id="KN840488">
    <property type="protein sequence ID" value="KIP07903.1"/>
    <property type="molecule type" value="Genomic_DNA"/>
</dbReference>
<dbReference type="Proteomes" id="UP000053257">
    <property type="component" value="Unassembled WGS sequence"/>
</dbReference>
<gene>
    <name evidence="2" type="ORF">PHLGIDRAFT_403114</name>
</gene>
<feature type="chain" id="PRO_5002168044" description="Secreted protein" evidence="1">
    <location>
        <begin position="28"/>
        <end position="232"/>
    </location>
</feature>
<evidence type="ECO:0000313" key="2">
    <source>
        <dbReference type="EMBL" id="KIP07903.1"/>
    </source>
</evidence>
<accession>A0A0C3PMM9</accession>
<name>A0A0C3PMM9_PHLG1</name>
<dbReference type="AlphaFoldDB" id="A0A0C3PMM9"/>
<evidence type="ECO:0000256" key="1">
    <source>
        <dbReference type="SAM" id="SignalP"/>
    </source>
</evidence>
<dbReference type="HOGENOM" id="CLU_1195259_0_0_1"/>
<reference evidence="2 3" key="1">
    <citation type="journal article" date="2014" name="PLoS Genet.">
        <title>Analysis of the Phlebiopsis gigantea genome, transcriptome and secretome provides insight into its pioneer colonization strategies of wood.</title>
        <authorList>
            <person name="Hori C."/>
            <person name="Ishida T."/>
            <person name="Igarashi K."/>
            <person name="Samejima M."/>
            <person name="Suzuki H."/>
            <person name="Master E."/>
            <person name="Ferreira P."/>
            <person name="Ruiz-Duenas F.J."/>
            <person name="Held B."/>
            <person name="Canessa P."/>
            <person name="Larrondo L.F."/>
            <person name="Schmoll M."/>
            <person name="Druzhinina I.S."/>
            <person name="Kubicek C.P."/>
            <person name="Gaskell J.A."/>
            <person name="Kersten P."/>
            <person name="St John F."/>
            <person name="Glasner J."/>
            <person name="Sabat G."/>
            <person name="Splinter BonDurant S."/>
            <person name="Syed K."/>
            <person name="Yadav J."/>
            <person name="Mgbeahuruike A.C."/>
            <person name="Kovalchuk A."/>
            <person name="Asiegbu F.O."/>
            <person name="Lackner G."/>
            <person name="Hoffmeister D."/>
            <person name="Rencoret J."/>
            <person name="Gutierrez A."/>
            <person name="Sun H."/>
            <person name="Lindquist E."/>
            <person name="Barry K."/>
            <person name="Riley R."/>
            <person name="Grigoriev I.V."/>
            <person name="Henrissat B."/>
            <person name="Kues U."/>
            <person name="Berka R.M."/>
            <person name="Martinez A.T."/>
            <person name="Covert S.F."/>
            <person name="Blanchette R.A."/>
            <person name="Cullen D."/>
        </authorList>
    </citation>
    <scope>NUCLEOTIDE SEQUENCE [LARGE SCALE GENOMIC DNA]</scope>
    <source>
        <strain evidence="2 3">11061_1 CR5-6</strain>
    </source>
</reference>
<feature type="signal peptide" evidence="1">
    <location>
        <begin position="1"/>
        <end position="27"/>
    </location>
</feature>
<sequence length="232" mass="25780">MCAPVLSVLHVLIASVRLRRFVSSVRATCPPSAQRPLLRFRRSRAARRVEATRRRLVPRRTFVLCSPESLDRSLDTSTAPRRTLHLRPRRGATNGSACVVRYSPFAGGFSCVSLSLASRPVGPFALREARPERCVWRRLCTNPGCARRISSCAALTNCRMASEGSDATWFHLESRPIGGGNDGHLFLSWDERRQDFLIFSLLVVLCGSSRCCASWDYTPRVLSLGPVGGHVR</sequence>
<keyword evidence="3" id="KW-1185">Reference proteome</keyword>
<evidence type="ECO:0000313" key="3">
    <source>
        <dbReference type="Proteomes" id="UP000053257"/>
    </source>
</evidence>
<organism evidence="2 3">
    <name type="scientific">Phlebiopsis gigantea (strain 11061_1 CR5-6)</name>
    <name type="common">White-rot fungus</name>
    <name type="synonym">Peniophora gigantea</name>
    <dbReference type="NCBI Taxonomy" id="745531"/>
    <lineage>
        <taxon>Eukaryota</taxon>
        <taxon>Fungi</taxon>
        <taxon>Dikarya</taxon>
        <taxon>Basidiomycota</taxon>
        <taxon>Agaricomycotina</taxon>
        <taxon>Agaricomycetes</taxon>
        <taxon>Polyporales</taxon>
        <taxon>Phanerochaetaceae</taxon>
        <taxon>Phlebiopsis</taxon>
    </lineage>
</organism>
<evidence type="ECO:0008006" key="4">
    <source>
        <dbReference type="Google" id="ProtNLM"/>
    </source>
</evidence>
<keyword evidence="1" id="KW-0732">Signal</keyword>